<dbReference type="OrthoDB" id="5877747at2759"/>
<dbReference type="Proteomes" id="UP000053660">
    <property type="component" value="Unassembled WGS sequence"/>
</dbReference>
<accession>A0A0B1S489</accession>
<feature type="compositionally biased region" description="Basic and acidic residues" evidence="1">
    <location>
        <begin position="224"/>
        <end position="236"/>
    </location>
</feature>
<dbReference type="EMBL" id="KN609888">
    <property type="protein sequence ID" value="KHJ78322.1"/>
    <property type="molecule type" value="Genomic_DNA"/>
</dbReference>
<evidence type="ECO:0000313" key="2">
    <source>
        <dbReference type="EMBL" id="KHJ78322.1"/>
    </source>
</evidence>
<proteinExistence type="predicted"/>
<evidence type="ECO:0000313" key="3">
    <source>
        <dbReference type="Proteomes" id="UP000053660"/>
    </source>
</evidence>
<name>A0A0B1S489_OESDE</name>
<feature type="compositionally biased region" description="Basic and acidic residues" evidence="1">
    <location>
        <begin position="308"/>
        <end position="320"/>
    </location>
</feature>
<reference evidence="2 3" key="1">
    <citation type="submission" date="2014-03" db="EMBL/GenBank/DDBJ databases">
        <title>Draft genome of the hookworm Oesophagostomum dentatum.</title>
        <authorList>
            <person name="Mitreva M."/>
        </authorList>
    </citation>
    <scope>NUCLEOTIDE SEQUENCE [LARGE SCALE GENOMIC DNA]</scope>
    <source>
        <strain evidence="2 3">OD-Hann</strain>
    </source>
</reference>
<feature type="compositionally biased region" description="Polar residues" evidence="1">
    <location>
        <begin position="266"/>
        <end position="276"/>
    </location>
</feature>
<gene>
    <name evidence="2" type="ORF">OESDEN_22058</name>
</gene>
<protein>
    <submittedName>
        <fullName evidence="2">Uncharacterized protein</fullName>
    </submittedName>
</protein>
<feature type="region of interest" description="Disordered" evidence="1">
    <location>
        <begin position="138"/>
        <end position="159"/>
    </location>
</feature>
<feature type="region of interest" description="Disordered" evidence="1">
    <location>
        <begin position="50"/>
        <end position="80"/>
    </location>
</feature>
<feature type="region of interest" description="Disordered" evidence="1">
    <location>
        <begin position="265"/>
        <end position="325"/>
    </location>
</feature>
<feature type="region of interest" description="Disordered" evidence="1">
    <location>
        <begin position="197"/>
        <end position="239"/>
    </location>
</feature>
<sequence>MEQPESNVGYVLNEEAAENYWATASLPEVTPAAPQVSATEIPLLSEEVKPVEPAKEQSETIVKYDEPLPTEAPQVQPVTVPETMIEKSVEELASAEQNPQKYVLDEGAAEKYWATASFETTAAPALEAMTGALEPEKEIPKEQAETNPPAETIPDVKSVEERPVEVIPTATKEYVLNEEAAADYWATAKFETTAAPSVPMAEASKPVEEVPEEEVAQTNPHVEPAPEEKPIEEKPVKVAPPATTKYVLNEEAAADYWATAKYEATTVPSETKTEASAPQEISKDEPMTLPSSETVSEEKPVEELSTAKPEKPEKKPEKPIKKPLMPSILGAKGIVIEKKEQKKYWIHKPFGHPKNIGNWHLTKPLKPCLQKKPTEKLVNCQP</sequence>
<dbReference type="AlphaFoldDB" id="A0A0B1S489"/>
<organism evidence="2 3">
    <name type="scientific">Oesophagostomum dentatum</name>
    <name type="common">Nodular worm</name>
    <dbReference type="NCBI Taxonomy" id="61180"/>
    <lineage>
        <taxon>Eukaryota</taxon>
        <taxon>Metazoa</taxon>
        <taxon>Ecdysozoa</taxon>
        <taxon>Nematoda</taxon>
        <taxon>Chromadorea</taxon>
        <taxon>Rhabditida</taxon>
        <taxon>Rhabditina</taxon>
        <taxon>Rhabditomorpha</taxon>
        <taxon>Strongyloidea</taxon>
        <taxon>Strongylidae</taxon>
        <taxon>Oesophagostomum</taxon>
    </lineage>
</organism>
<evidence type="ECO:0000256" key="1">
    <source>
        <dbReference type="SAM" id="MobiDB-lite"/>
    </source>
</evidence>
<feature type="compositionally biased region" description="Basic and acidic residues" evidence="1">
    <location>
        <begin position="50"/>
        <end position="66"/>
    </location>
</feature>
<keyword evidence="3" id="KW-1185">Reference proteome</keyword>